<dbReference type="Proteomes" id="UP001597549">
    <property type="component" value="Unassembled WGS sequence"/>
</dbReference>
<dbReference type="CDD" id="cd04730">
    <property type="entry name" value="NPD_like"/>
    <property type="match status" value="1"/>
</dbReference>
<dbReference type="SUPFAM" id="SSF51412">
    <property type="entry name" value="Inosine monophosphate dehydrogenase (IMPDH)"/>
    <property type="match status" value="1"/>
</dbReference>
<keyword evidence="5" id="KW-1185">Reference proteome</keyword>
<sequence length="333" mass="36552">MTCAYKFKQQLFFKKEYKIMNKITQLFNIKYPIIQGGMIWNSGYKLASAVSNAGGLGLIGAGSMYPEVLREHIQKCKKATDKPFGVNVPMLYPNIEEIMQILKEEGVKIVFTSAGNPKTWTPFLKENGITVVHVVSSSKFALKAQDAGVDAVVAEGFEAGGHNGREETTTLTLIPMVREQISIPLIAAGGIATGRGMLAAMTLGADGVQMGSRFAASTESSAHDAFKRTIIETGEGDTQLTLKELAPVRLIKNKFYNDVQDLYTKCPSKEDLNELLGKRRAKRGMFEGDLVEGELEIGQIAGLIHDILPVETIVDAIITEFNFARKEFATFEF</sequence>
<name>A0ABW5Z919_9FLAO</name>
<gene>
    <name evidence="4" type="ORF">ACFSX9_11610</name>
</gene>
<dbReference type="GO" id="GO:0016491">
    <property type="term" value="F:oxidoreductase activity"/>
    <property type="evidence" value="ECO:0007669"/>
    <property type="project" value="UniProtKB-KW"/>
</dbReference>
<dbReference type="InterPro" id="IPR004136">
    <property type="entry name" value="NMO"/>
</dbReference>
<protein>
    <submittedName>
        <fullName evidence="4">NAD(P)H-dependent flavin oxidoreductase</fullName>
        <ecNumber evidence="4">1.13.12.-</ecNumber>
    </submittedName>
</protein>
<dbReference type="Gene3D" id="3.20.20.70">
    <property type="entry name" value="Aldolase class I"/>
    <property type="match status" value="1"/>
</dbReference>
<dbReference type="PANTHER" id="PTHR32332:SF20">
    <property type="entry name" value="2-NITROPROPANE DIOXYGENASE-LIKE PROTEIN"/>
    <property type="match status" value="1"/>
</dbReference>
<reference evidence="5" key="1">
    <citation type="journal article" date="2019" name="Int. J. Syst. Evol. Microbiol.">
        <title>The Global Catalogue of Microorganisms (GCM) 10K type strain sequencing project: providing services to taxonomists for standard genome sequencing and annotation.</title>
        <authorList>
            <consortium name="The Broad Institute Genomics Platform"/>
            <consortium name="The Broad Institute Genome Sequencing Center for Infectious Disease"/>
            <person name="Wu L."/>
            <person name="Ma J."/>
        </authorList>
    </citation>
    <scope>NUCLEOTIDE SEQUENCE [LARGE SCALE GENOMIC DNA]</scope>
    <source>
        <strain evidence="5">KCTC 52644</strain>
    </source>
</reference>
<evidence type="ECO:0000256" key="2">
    <source>
        <dbReference type="ARBA" id="ARBA00022643"/>
    </source>
</evidence>
<evidence type="ECO:0000313" key="4">
    <source>
        <dbReference type="EMBL" id="MFD2909374.1"/>
    </source>
</evidence>
<organism evidence="4 5">
    <name type="scientific">Flavobacterium ardleyense</name>
    <dbReference type="NCBI Taxonomy" id="2038737"/>
    <lineage>
        <taxon>Bacteria</taxon>
        <taxon>Pseudomonadati</taxon>
        <taxon>Bacteroidota</taxon>
        <taxon>Flavobacteriia</taxon>
        <taxon>Flavobacteriales</taxon>
        <taxon>Flavobacteriaceae</taxon>
        <taxon>Flavobacterium</taxon>
    </lineage>
</organism>
<dbReference type="EMBL" id="JBHUOL010000018">
    <property type="protein sequence ID" value="MFD2909374.1"/>
    <property type="molecule type" value="Genomic_DNA"/>
</dbReference>
<keyword evidence="1" id="KW-0285">Flavoprotein</keyword>
<dbReference type="PANTHER" id="PTHR32332">
    <property type="entry name" value="2-NITROPROPANE DIOXYGENASE"/>
    <property type="match status" value="1"/>
</dbReference>
<dbReference type="RefSeq" id="WP_379808331.1">
    <property type="nucleotide sequence ID" value="NZ_JBHUOL010000018.1"/>
</dbReference>
<evidence type="ECO:0000256" key="1">
    <source>
        <dbReference type="ARBA" id="ARBA00022630"/>
    </source>
</evidence>
<comment type="caution">
    <text evidence="4">The sequence shown here is derived from an EMBL/GenBank/DDBJ whole genome shotgun (WGS) entry which is preliminary data.</text>
</comment>
<dbReference type="Pfam" id="PF03060">
    <property type="entry name" value="NMO"/>
    <property type="match status" value="1"/>
</dbReference>
<evidence type="ECO:0000256" key="3">
    <source>
        <dbReference type="ARBA" id="ARBA00023002"/>
    </source>
</evidence>
<keyword evidence="2" id="KW-0288">FMN</keyword>
<dbReference type="EC" id="1.13.12.-" evidence="4"/>
<accession>A0ABW5Z919</accession>
<keyword evidence="3 4" id="KW-0560">Oxidoreductase</keyword>
<evidence type="ECO:0000313" key="5">
    <source>
        <dbReference type="Proteomes" id="UP001597549"/>
    </source>
</evidence>
<proteinExistence type="predicted"/>
<dbReference type="InterPro" id="IPR013785">
    <property type="entry name" value="Aldolase_TIM"/>
</dbReference>